<keyword evidence="2" id="KW-1185">Reference proteome</keyword>
<organism evidence="1 2">
    <name type="scientific">Roseobacter cerasinus</name>
    <dbReference type="NCBI Taxonomy" id="2602289"/>
    <lineage>
        <taxon>Bacteria</taxon>
        <taxon>Pseudomonadati</taxon>
        <taxon>Pseudomonadota</taxon>
        <taxon>Alphaproteobacteria</taxon>
        <taxon>Rhodobacterales</taxon>
        <taxon>Roseobacteraceae</taxon>
        <taxon>Roseobacter</taxon>
    </lineage>
</organism>
<dbReference type="Proteomes" id="UP000436522">
    <property type="component" value="Unassembled WGS sequence"/>
</dbReference>
<accession>A0A640VUG6</accession>
<evidence type="ECO:0000313" key="2">
    <source>
        <dbReference type="Proteomes" id="UP000436522"/>
    </source>
</evidence>
<dbReference type="EMBL" id="BLIV01000005">
    <property type="protein sequence ID" value="GFE51050.1"/>
    <property type="molecule type" value="Genomic_DNA"/>
</dbReference>
<name>A0A640VUG6_9RHOB</name>
<evidence type="ECO:0000313" key="1">
    <source>
        <dbReference type="EMBL" id="GFE51050.1"/>
    </source>
</evidence>
<comment type="caution">
    <text evidence="1">The sequence shown here is derived from an EMBL/GenBank/DDBJ whole genome shotgun (WGS) entry which is preliminary data.</text>
</comment>
<dbReference type="OrthoDB" id="3034473at2"/>
<reference evidence="1 2" key="1">
    <citation type="submission" date="2019-12" db="EMBL/GenBank/DDBJ databases">
        <title>Roseobacter cerasinus sp. nov., isolated from seawater around aquaculture.</title>
        <authorList>
            <person name="Muramatsu S."/>
            <person name="Takabe Y."/>
            <person name="Mori K."/>
            <person name="Takaichi S."/>
            <person name="Hanada S."/>
        </authorList>
    </citation>
    <scope>NUCLEOTIDE SEQUENCE [LARGE SCALE GENOMIC DNA]</scope>
    <source>
        <strain evidence="1 2">AI77</strain>
    </source>
</reference>
<dbReference type="RefSeq" id="WP_159978391.1">
    <property type="nucleotide sequence ID" value="NZ_BLIV01000005.1"/>
</dbReference>
<dbReference type="AlphaFoldDB" id="A0A640VUG6"/>
<sequence>MSGRVFIVHTIDTEGPLFEPVQAKFERLQELYGLSGVEPTLDNLQRLKRGEIDLGEKAPIIAQALQSHADGTLGSWEEVNEMLGRVTAQAFRKKLPDSAGNGWVYTWYCMDHVGFNVNPRKRDIGHHHIHDRYMGLIKDQPWSQDAVEFHFHPVSTYREAHRCATHYLRYDDLYTILSRRILERGFFPASYRAGFQAERPDSHWFLEQFIPFDFSNMATEDTADLDASIDFRNGRSGNWRRAPSDWRVYRPDHDDYQKEGRCRRLIARSLNLRSRIAPMTQKEMNAAFSRAAEGHDTVVGMCSHDWRDLEPEVSKGMDMLRESARLHPGVHFYYSPARSAFQSQLLTEERQQDALDLSLEFVPETPGQDVPYIKIEAKRGKVFGPQPFLAIQTKSRRFIHDNLDFGEVPNVWYYAFHGDTLPIDDVEMIGVGASDIQGNTVTKTFRPH</sequence>
<proteinExistence type="predicted"/>
<gene>
    <name evidence="1" type="ORF">So717_28030</name>
</gene>
<protein>
    <submittedName>
        <fullName evidence="1">Uncharacterized protein</fullName>
    </submittedName>
</protein>